<dbReference type="EMBL" id="JAOWRF010000003">
    <property type="protein sequence ID" value="MCV3212003.1"/>
    <property type="molecule type" value="Genomic_DNA"/>
</dbReference>
<dbReference type="RefSeq" id="WP_263743522.1">
    <property type="nucleotide sequence ID" value="NZ_JAOWRF010000003.1"/>
</dbReference>
<name>A0ABT3ASA5_9CYAN</name>
<organism evidence="3 4">
    <name type="scientific">Plectonema radiosum NIES-515</name>
    <dbReference type="NCBI Taxonomy" id="2986073"/>
    <lineage>
        <taxon>Bacteria</taxon>
        <taxon>Bacillati</taxon>
        <taxon>Cyanobacteriota</taxon>
        <taxon>Cyanophyceae</taxon>
        <taxon>Oscillatoriophycideae</taxon>
        <taxon>Oscillatoriales</taxon>
        <taxon>Microcoleaceae</taxon>
        <taxon>Plectonema</taxon>
    </lineage>
</organism>
<dbReference type="InterPro" id="IPR000772">
    <property type="entry name" value="Ricin_B_lectin"/>
</dbReference>
<accession>A0ABT3ASA5</accession>
<keyword evidence="4" id="KW-1185">Reference proteome</keyword>
<dbReference type="InterPro" id="IPR052487">
    <property type="entry name" value="Galactose-binding_lectin"/>
</dbReference>
<dbReference type="SUPFAM" id="SSF141086">
    <property type="entry name" value="Agglutinin HPA-like"/>
    <property type="match status" value="1"/>
</dbReference>
<dbReference type="PROSITE" id="PS50231">
    <property type="entry name" value="RICIN_B_LECTIN"/>
    <property type="match status" value="1"/>
</dbReference>
<dbReference type="InterPro" id="IPR035992">
    <property type="entry name" value="Ricin_B-like_lectins"/>
</dbReference>
<evidence type="ECO:0000259" key="2">
    <source>
        <dbReference type="Pfam" id="PF14200"/>
    </source>
</evidence>
<feature type="domain" description="Ricin B lectin" evidence="2">
    <location>
        <begin position="5"/>
        <end position="64"/>
    </location>
</feature>
<feature type="domain" description="H-type lectin" evidence="1">
    <location>
        <begin position="120"/>
        <end position="186"/>
    </location>
</feature>
<protein>
    <submittedName>
        <fullName evidence="3">RICIN domain-containing protein</fullName>
    </submittedName>
</protein>
<proteinExistence type="predicted"/>
<dbReference type="Gene3D" id="2.60.40.2080">
    <property type="match status" value="1"/>
</dbReference>
<reference evidence="3 4" key="1">
    <citation type="submission" date="2022-10" db="EMBL/GenBank/DDBJ databases">
        <title>Identification of biosynthetic pathway for the production of the potent trypsin inhibitor radiosumin.</title>
        <authorList>
            <person name="Fewer D.P."/>
            <person name="Delbaje E."/>
            <person name="Ouyang X."/>
            <person name="Agostino P.D."/>
            <person name="Wahlsten M."/>
            <person name="Jokela J."/>
            <person name="Permi P."/>
            <person name="Haapaniemi E."/>
            <person name="Koistinen H."/>
        </authorList>
    </citation>
    <scope>NUCLEOTIDE SEQUENCE [LARGE SCALE GENOMIC DNA]</scope>
    <source>
        <strain evidence="3 4">NIES-515</strain>
    </source>
</reference>
<dbReference type="InterPro" id="IPR019019">
    <property type="entry name" value="H-type_lectin_domain"/>
</dbReference>
<dbReference type="SUPFAM" id="SSF50370">
    <property type="entry name" value="Ricin B-like lectins"/>
    <property type="match status" value="1"/>
</dbReference>
<dbReference type="Proteomes" id="UP001526143">
    <property type="component" value="Unassembled WGS sequence"/>
</dbReference>
<comment type="caution">
    <text evidence="3">The sequence shown here is derived from an EMBL/GenBank/DDBJ whole genome shotgun (WGS) entry which is preliminary data.</text>
</comment>
<dbReference type="InterPro" id="IPR037221">
    <property type="entry name" value="H-type_lectin_dom_sf"/>
</dbReference>
<dbReference type="Pfam" id="PF14200">
    <property type="entry name" value="RicinB_lectin_2"/>
    <property type="match status" value="1"/>
</dbReference>
<evidence type="ECO:0000313" key="3">
    <source>
        <dbReference type="EMBL" id="MCV3212003.1"/>
    </source>
</evidence>
<dbReference type="CDD" id="cd00161">
    <property type="entry name" value="beta-trefoil_Ricin-like"/>
    <property type="match status" value="1"/>
</dbReference>
<evidence type="ECO:0000259" key="1">
    <source>
        <dbReference type="Pfam" id="PF09458"/>
    </source>
</evidence>
<sequence length="190" mass="20493">MATNFSIISKRSGKALDLQNGAVTDNNPIVQYTKNGGVNQQWILEPDISTLVSATTTNSLDFTGTQLTSTVNGKSATIDIASIIADVLYIQTGEVYNGYLDSQGSQGWTLNSGSGERTFTTTVKFNSPFRVPPQVSLAISGQDVGIAKNIRLQVIAKNITVDGFELTYKTWFDTVVFSAWATWTAIGVKP</sequence>
<dbReference type="Pfam" id="PF09458">
    <property type="entry name" value="H_lectin"/>
    <property type="match status" value="1"/>
</dbReference>
<dbReference type="PANTHER" id="PTHR46938">
    <property type="entry name" value="DISCOIDIN-1 SUBUNIT A-RELATED-RELATED"/>
    <property type="match status" value="1"/>
</dbReference>
<evidence type="ECO:0000313" key="4">
    <source>
        <dbReference type="Proteomes" id="UP001526143"/>
    </source>
</evidence>
<gene>
    <name evidence="3" type="ORF">OGM63_00435</name>
</gene>
<dbReference type="Gene3D" id="2.80.10.50">
    <property type="match status" value="1"/>
</dbReference>